<dbReference type="InterPro" id="IPR000719">
    <property type="entry name" value="Prot_kinase_dom"/>
</dbReference>
<proteinExistence type="predicted"/>
<dbReference type="InterPro" id="IPR051681">
    <property type="entry name" value="Ser/Thr_Kinases-Pseudokinases"/>
</dbReference>
<organism evidence="2 3">
    <name type="scientific">Jaapia argillacea MUCL 33604</name>
    <dbReference type="NCBI Taxonomy" id="933084"/>
    <lineage>
        <taxon>Eukaryota</taxon>
        <taxon>Fungi</taxon>
        <taxon>Dikarya</taxon>
        <taxon>Basidiomycota</taxon>
        <taxon>Agaricomycotina</taxon>
        <taxon>Agaricomycetes</taxon>
        <taxon>Agaricomycetidae</taxon>
        <taxon>Jaapiales</taxon>
        <taxon>Jaapiaceae</taxon>
        <taxon>Jaapia</taxon>
    </lineage>
</organism>
<evidence type="ECO:0000313" key="2">
    <source>
        <dbReference type="EMBL" id="KDQ57135.1"/>
    </source>
</evidence>
<protein>
    <recommendedName>
        <fullName evidence="1">Protein kinase domain-containing protein</fullName>
    </recommendedName>
</protein>
<dbReference type="InterPro" id="IPR011009">
    <property type="entry name" value="Kinase-like_dom_sf"/>
</dbReference>
<dbReference type="InterPro" id="IPR008271">
    <property type="entry name" value="Ser/Thr_kinase_AS"/>
</dbReference>
<feature type="domain" description="Protein kinase" evidence="1">
    <location>
        <begin position="230"/>
        <end position="512"/>
    </location>
</feature>
<dbReference type="EMBL" id="KL197720">
    <property type="protein sequence ID" value="KDQ57135.1"/>
    <property type="molecule type" value="Genomic_DNA"/>
</dbReference>
<dbReference type="PANTHER" id="PTHR44329">
    <property type="entry name" value="SERINE/THREONINE-PROTEIN KINASE TNNI3K-RELATED"/>
    <property type="match status" value="1"/>
</dbReference>
<dbReference type="GO" id="GO:0005524">
    <property type="term" value="F:ATP binding"/>
    <property type="evidence" value="ECO:0007669"/>
    <property type="project" value="InterPro"/>
</dbReference>
<evidence type="ECO:0000313" key="3">
    <source>
        <dbReference type="Proteomes" id="UP000027265"/>
    </source>
</evidence>
<dbReference type="PROSITE" id="PS00108">
    <property type="entry name" value="PROTEIN_KINASE_ST"/>
    <property type="match status" value="1"/>
</dbReference>
<dbReference type="CDD" id="cd21037">
    <property type="entry name" value="MLKL_NTD"/>
    <property type="match status" value="1"/>
</dbReference>
<dbReference type="OrthoDB" id="4062651at2759"/>
<dbReference type="AlphaFoldDB" id="A0A067PTF4"/>
<accession>A0A067PTF4</accession>
<dbReference type="STRING" id="933084.A0A067PTF4"/>
<dbReference type="InterPro" id="IPR036537">
    <property type="entry name" value="Adaptor_Cbl_N_dom_sf"/>
</dbReference>
<dbReference type="Pfam" id="PF00069">
    <property type="entry name" value="Pkinase"/>
    <property type="match status" value="1"/>
</dbReference>
<dbReference type="Proteomes" id="UP000027265">
    <property type="component" value="Unassembled WGS sequence"/>
</dbReference>
<dbReference type="SMART" id="SM00220">
    <property type="entry name" value="S_TKc"/>
    <property type="match status" value="1"/>
</dbReference>
<dbReference type="SUPFAM" id="SSF56112">
    <property type="entry name" value="Protein kinase-like (PK-like)"/>
    <property type="match status" value="1"/>
</dbReference>
<dbReference type="GO" id="GO:0004674">
    <property type="term" value="F:protein serine/threonine kinase activity"/>
    <property type="evidence" value="ECO:0007669"/>
    <property type="project" value="TreeGrafter"/>
</dbReference>
<dbReference type="InParanoid" id="A0A067PTF4"/>
<evidence type="ECO:0000259" key="1">
    <source>
        <dbReference type="PROSITE" id="PS50011"/>
    </source>
</evidence>
<dbReference type="InterPro" id="IPR059179">
    <property type="entry name" value="MLKL-like_MCAfunc"/>
</dbReference>
<dbReference type="GO" id="GO:0007166">
    <property type="term" value="P:cell surface receptor signaling pathway"/>
    <property type="evidence" value="ECO:0007669"/>
    <property type="project" value="InterPro"/>
</dbReference>
<keyword evidence="3" id="KW-1185">Reference proteome</keyword>
<dbReference type="HOGENOM" id="CLU_000288_7_38_1"/>
<dbReference type="Gene3D" id="1.20.930.20">
    <property type="entry name" value="Adaptor protein Cbl, N-terminal domain"/>
    <property type="match status" value="1"/>
</dbReference>
<dbReference type="PROSITE" id="PS50011">
    <property type="entry name" value="PROTEIN_KINASE_DOM"/>
    <property type="match status" value="1"/>
</dbReference>
<reference evidence="3" key="1">
    <citation type="journal article" date="2014" name="Proc. Natl. Acad. Sci. U.S.A.">
        <title>Extensive sampling of basidiomycete genomes demonstrates inadequacy of the white-rot/brown-rot paradigm for wood decay fungi.</title>
        <authorList>
            <person name="Riley R."/>
            <person name="Salamov A.A."/>
            <person name="Brown D.W."/>
            <person name="Nagy L.G."/>
            <person name="Floudas D."/>
            <person name="Held B.W."/>
            <person name="Levasseur A."/>
            <person name="Lombard V."/>
            <person name="Morin E."/>
            <person name="Otillar R."/>
            <person name="Lindquist E.A."/>
            <person name="Sun H."/>
            <person name="LaButti K.M."/>
            <person name="Schmutz J."/>
            <person name="Jabbour D."/>
            <person name="Luo H."/>
            <person name="Baker S.E."/>
            <person name="Pisabarro A.G."/>
            <person name="Walton J.D."/>
            <person name="Blanchette R.A."/>
            <person name="Henrissat B."/>
            <person name="Martin F."/>
            <person name="Cullen D."/>
            <person name="Hibbett D.S."/>
            <person name="Grigoriev I.V."/>
        </authorList>
    </citation>
    <scope>NUCLEOTIDE SEQUENCE [LARGE SCALE GENOMIC DNA]</scope>
    <source>
        <strain evidence="3">MUCL 33604</strain>
    </source>
</reference>
<dbReference type="PANTHER" id="PTHR44329:SF214">
    <property type="entry name" value="PROTEIN KINASE DOMAIN-CONTAINING PROTEIN"/>
    <property type="match status" value="1"/>
</dbReference>
<sequence>MALGGGIRKGSTSTAASLAVSAINITAQFAPIPWLAPIGTVLGEIITICDNVSVYRDAARQLAVRCVEFVKVFEPAQTGLVTESMQEAAREAQRVLDNIKVKMNTYAGKKFLQCIVSQNAVSDDIQTCQFAITDCCSKFQIFAQIESNAWQQEFSRSQKEGHDEIIEYLSNIQHKQDLADERNRLMMQQLMEMMQIALPQVREGDNHAGLSANLLAVQRKAGTLLPDQDFTRGEVIRLGDRAVWGKANMDVWEGLFLGQEKVALKAIRLPNLNEKALRRLRRERSVWAAVYKVDKGKYILPLYGSFVELGFTYLVSPLMSNGNANEYVKANPDMDHRRLIKEITQGIRVLHTMEQPIVHGDLKGSNIIIGPDGNALIADFGLSKMVDDIAGSVSFTQSQGVSESYRWFAFELCYGTVVLSPAADIYAFAMTVSHCVPALELLTHDHPFMGLRRSEVAIELYFGNIPARPIEPVVISRGLNDDMWDLMVRCWVKDRFSRPDIHEVLAAVEAWAS</sequence>
<gene>
    <name evidence="2" type="ORF">JAAARDRAFT_78967</name>
</gene>
<name>A0A067PTF4_9AGAM</name>
<dbReference type="Gene3D" id="1.10.510.10">
    <property type="entry name" value="Transferase(Phosphotransferase) domain 1"/>
    <property type="match status" value="1"/>
</dbReference>